<dbReference type="KEGG" id="mdn:JT25_000260"/>
<dbReference type="InterPro" id="IPR027396">
    <property type="entry name" value="DsrEFH-like"/>
</dbReference>
<evidence type="ECO:0000256" key="4">
    <source>
        <dbReference type="ARBA" id="ARBA00022679"/>
    </source>
</evidence>
<sequence length="129" mass="14416">MKYAVQVNASPYASNAGLNAYRFIQAALAAEHQVLRVFFYKEGVYHAFRYANPPEDEFSITRHWSQLAEQYSLDLVVCISAAQRRGLLCADEAVRQGKQDDDTAPGFRIAGLGQWLEATLLADRSIVFG</sequence>
<dbReference type="NCBIfam" id="TIGR03012">
    <property type="entry name" value="sulf_tusD_dsrE"/>
    <property type="match status" value="1"/>
</dbReference>
<dbReference type="PANTHER" id="PTHR34874">
    <property type="entry name" value="PROTEIN YCHN"/>
    <property type="match status" value="1"/>
</dbReference>
<accession>A0A140E3F7</accession>
<comment type="subcellular location">
    <subcellularLocation>
        <location evidence="1">Cytoplasm</location>
    </subcellularLocation>
</comment>
<dbReference type="RefSeq" id="WP_036274747.1">
    <property type="nucleotide sequence ID" value="NZ_CP014476.1"/>
</dbReference>
<evidence type="ECO:0000313" key="5">
    <source>
        <dbReference type="EMBL" id="AMK74931.1"/>
    </source>
</evidence>
<keyword evidence="6" id="KW-1185">Reference proteome</keyword>
<dbReference type="GO" id="GO:0002143">
    <property type="term" value="P:tRNA wobble position uridine thiolation"/>
    <property type="evidence" value="ECO:0007669"/>
    <property type="project" value="TreeGrafter"/>
</dbReference>
<dbReference type="SUPFAM" id="SSF75169">
    <property type="entry name" value="DsrEFH-like"/>
    <property type="match status" value="1"/>
</dbReference>
<evidence type="ECO:0000256" key="3">
    <source>
        <dbReference type="ARBA" id="ARBA00022490"/>
    </source>
</evidence>
<evidence type="ECO:0000256" key="2">
    <source>
        <dbReference type="ARBA" id="ARBA00007067"/>
    </source>
</evidence>
<proteinExistence type="inferred from homology"/>
<dbReference type="AlphaFoldDB" id="A0A140E3F7"/>
<evidence type="ECO:0000256" key="1">
    <source>
        <dbReference type="ARBA" id="ARBA00004496"/>
    </source>
</evidence>
<reference evidence="5 6" key="1">
    <citation type="journal article" date="2015" name="Environ. Microbiol.">
        <title>Methane oxidation coupled to nitrate reduction under hypoxia by the Gammaproteobacterium Methylomonas denitrificans, sp. nov. type strain FJG1.</title>
        <authorList>
            <person name="Kits K.D."/>
            <person name="Klotz M.G."/>
            <person name="Stein L.Y."/>
        </authorList>
    </citation>
    <scope>NUCLEOTIDE SEQUENCE [LARGE SCALE GENOMIC DNA]</scope>
    <source>
        <strain evidence="5 6">FJG1</strain>
    </source>
</reference>
<dbReference type="PANTHER" id="PTHR34874:SF3">
    <property type="entry name" value="SULFURTRANSFERASE TUSD"/>
    <property type="match status" value="1"/>
</dbReference>
<comment type="similarity">
    <text evidence="2">Belongs to the DsrE/TusD family.</text>
</comment>
<keyword evidence="4 5" id="KW-0808">Transferase</keyword>
<dbReference type="OrthoDB" id="9787483at2"/>
<dbReference type="InterPro" id="IPR017463">
    <property type="entry name" value="Sulphur_relay_TusD/DsrE"/>
</dbReference>
<dbReference type="GO" id="GO:1990228">
    <property type="term" value="C:sulfurtransferase complex"/>
    <property type="evidence" value="ECO:0007669"/>
    <property type="project" value="TreeGrafter"/>
</dbReference>
<dbReference type="EMBL" id="CP014476">
    <property type="protein sequence ID" value="AMK74931.1"/>
    <property type="molecule type" value="Genomic_DNA"/>
</dbReference>
<protein>
    <submittedName>
        <fullName evidence="5">Sulfurtransferase</fullName>
    </submittedName>
</protein>
<dbReference type="FunFam" id="3.40.1260.10:FF:000001">
    <property type="entry name" value="Sulfurtransferase TusD"/>
    <property type="match status" value="1"/>
</dbReference>
<name>A0A140E3F7_9GAMM</name>
<organism evidence="5 6">
    <name type="scientific">Methylomonas denitrificans</name>
    <dbReference type="NCBI Taxonomy" id="1538553"/>
    <lineage>
        <taxon>Bacteria</taxon>
        <taxon>Pseudomonadati</taxon>
        <taxon>Pseudomonadota</taxon>
        <taxon>Gammaproteobacteria</taxon>
        <taxon>Methylococcales</taxon>
        <taxon>Methylococcaceae</taxon>
        <taxon>Methylomonas</taxon>
    </lineage>
</organism>
<dbReference type="Pfam" id="PF02635">
    <property type="entry name" value="DsrE"/>
    <property type="match status" value="1"/>
</dbReference>
<gene>
    <name evidence="5" type="ORF">JT25_000260</name>
</gene>
<dbReference type="STRING" id="1538553.JT25_000260"/>
<dbReference type="Gene3D" id="3.40.1260.10">
    <property type="entry name" value="DsrEFH-like"/>
    <property type="match status" value="1"/>
</dbReference>
<dbReference type="GO" id="GO:0097163">
    <property type="term" value="F:sulfur carrier activity"/>
    <property type="evidence" value="ECO:0007669"/>
    <property type="project" value="TreeGrafter"/>
</dbReference>
<dbReference type="GO" id="GO:0016783">
    <property type="term" value="F:sulfurtransferase activity"/>
    <property type="evidence" value="ECO:0007669"/>
    <property type="project" value="InterPro"/>
</dbReference>
<keyword evidence="3" id="KW-0963">Cytoplasm</keyword>
<dbReference type="Proteomes" id="UP000030512">
    <property type="component" value="Chromosome"/>
</dbReference>
<evidence type="ECO:0000313" key="6">
    <source>
        <dbReference type="Proteomes" id="UP000030512"/>
    </source>
</evidence>
<dbReference type="NCBIfam" id="NF001237">
    <property type="entry name" value="PRK00207.1"/>
    <property type="match status" value="1"/>
</dbReference>
<dbReference type="InterPro" id="IPR003787">
    <property type="entry name" value="Sulphur_relay_DsrE/F-like"/>
</dbReference>